<dbReference type="Proteomes" id="UP001174934">
    <property type="component" value="Unassembled WGS sequence"/>
</dbReference>
<gene>
    <name evidence="2" type="ORF">B0T17DRAFT_620585</name>
</gene>
<protein>
    <submittedName>
        <fullName evidence="2">Uncharacterized protein</fullName>
    </submittedName>
</protein>
<evidence type="ECO:0000256" key="1">
    <source>
        <dbReference type="SAM" id="MobiDB-lite"/>
    </source>
</evidence>
<keyword evidence="3" id="KW-1185">Reference proteome</keyword>
<organism evidence="2 3">
    <name type="scientific">Bombardia bombarda</name>
    <dbReference type="NCBI Taxonomy" id="252184"/>
    <lineage>
        <taxon>Eukaryota</taxon>
        <taxon>Fungi</taxon>
        <taxon>Dikarya</taxon>
        <taxon>Ascomycota</taxon>
        <taxon>Pezizomycotina</taxon>
        <taxon>Sordariomycetes</taxon>
        <taxon>Sordariomycetidae</taxon>
        <taxon>Sordariales</taxon>
        <taxon>Lasiosphaeriaceae</taxon>
        <taxon>Bombardia</taxon>
    </lineage>
</organism>
<comment type="caution">
    <text evidence="2">The sequence shown here is derived from an EMBL/GenBank/DDBJ whole genome shotgun (WGS) entry which is preliminary data.</text>
</comment>
<evidence type="ECO:0000313" key="3">
    <source>
        <dbReference type="Proteomes" id="UP001174934"/>
    </source>
</evidence>
<reference evidence="2" key="1">
    <citation type="submission" date="2023-06" db="EMBL/GenBank/DDBJ databases">
        <title>Genome-scale phylogeny and comparative genomics of the fungal order Sordariales.</title>
        <authorList>
            <consortium name="Lawrence Berkeley National Laboratory"/>
            <person name="Hensen N."/>
            <person name="Bonometti L."/>
            <person name="Westerberg I."/>
            <person name="Brannstrom I.O."/>
            <person name="Guillou S."/>
            <person name="Cros-Aarteil S."/>
            <person name="Calhoun S."/>
            <person name="Haridas S."/>
            <person name="Kuo A."/>
            <person name="Mondo S."/>
            <person name="Pangilinan J."/>
            <person name="Riley R."/>
            <person name="LaButti K."/>
            <person name="Andreopoulos B."/>
            <person name="Lipzen A."/>
            <person name="Chen C."/>
            <person name="Yanf M."/>
            <person name="Daum C."/>
            <person name="Ng V."/>
            <person name="Clum A."/>
            <person name="Steindorff A."/>
            <person name="Ohm R."/>
            <person name="Martin F."/>
            <person name="Silar P."/>
            <person name="Natvig D."/>
            <person name="Lalanne C."/>
            <person name="Gautier V."/>
            <person name="Ament-velasquez S.L."/>
            <person name="Kruys A."/>
            <person name="Hutchinson M.I."/>
            <person name="Powell A.J."/>
            <person name="Barry K."/>
            <person name="Miller A.N."/>
            <person name="Grigoriev I.V."/>
            <person name="Debuchy R."/>
            <person name="Gladieux P."/>
            <person name="Thoren M.H."/>
            <person name="Johannesson H."/>
        </authorList>
    </citation>
    <scope>NUCLEOTIDE SEQUENCE</scope>
    <source>
        <strain evidence="2">SMH3391-2</strain>
    </source>
</reference>
<evidence type="ECO:0000313" key="2">
    <source>
        <dbReference type="EMBL" id="KAK0612391.1"/>
    </source>
</evidence>
<feature type="compositionally biased region" description="Basic and acidic residues" evidence="1">
    <location>
        <begin position="31"/>
        <end position="48"/>
    </location>
</feature>
<sequence>MFRGLVSVVRRIADKIYNKTAADGGTPDPQPENRVRPPDSHNKNVDDTARIRGLVEGQKARIKKLEDGAGTAYGSFHTESERQREISSLKKQVETTEGLLDWTANNQARHHRILGAKNQPVGTVET</sequence>
<proteinExistence type="predicted"/>
<accession>A0AA39T280</accession>
<dbReference type="AlphaFoldDB" id="A0AA39T280"/>
<feature type="region of interest" description="Disordered" evidence="1">
    <location>
        <begin position="17"/>
        <end position="48"/>
    </location>
</feature>
<name>A0AA39T280_9PEZI</name>
<dbReference type="EMBL" id="JAULSR010000009">
    <property type="protein sequence ID" value="KAK0612391.1"/>
    <property type="molecule type" value="Genomic_DNA"/>
</dbReference>